<accession>A0ABD1V2E4</accession>
<keyword evidence="2" id="KW-1133">Transmembrane helix</keyword>
<name>A0ABD1V2E4_9LAMI</name>
<keyword evidence="2" id="KW-0812">Transmembrane</keyword>
<keyword evidence="4" id="KW-1185">Reference proteome</keyword>
<comment type="caution">
    <text evidence="3">The sequence shown here is derived from an EMBL/GenBank/DDBJ whole genome shotgun (WGS) entry which is preliminary data.</text>
</comment>
<feature type="transmembrane region" description="Helical" evidence="2">
    <location>
        <begin position="24"/>
        <end position="49"/>
    </location>
</feature>
<sequence length="164" mass="18010">MPAHPSLSLSSSSPTWESMFSPELFSVSLSLSLTLLSCSFSLPLFELVLSLLIRILIARVFATATPLQVVEAETAEASGVGSISVYETTESLDRVTARERVDIVEVVEEEAVAALEAERRARLVARWSDQRKKKKALLRSLPPSASDSVFLYKNPSEPMNRLAD</sequence>
<evidence type="ECO:0000313" key="3">
    <source>
        <dbReference type="EMBL" id="KAL2531481.1"/>
    </source>
</evidence>
<dbReference type="EMBL" id="JBFOLK010000002">
    <property type="protein sequence ID" value="KAL2531481.1"/>
    <property type="molecule type" value="Genomic_DNA"/>
</dbReference>
<reference evidence="4" key="1">
    <citation type="submission" date="2024-07" db="EMBL/GenBank/DDBJ databases">
        <title>Two chromosome-level genome assemblies of Korean endemic species Abeliophyllum distichum and Forsythia ovata (Oleaceae).</title>
        <authorList>
            <person name="Jang H."/>
        </authorList>
    </citation>
    <scope>NUCLEOTIDE SEQUENCE [LARGE SCALE GENOMIC DNA]</scope>
</reference>
<evidence type="ECO:0000256" key="2">
    <source>
        <dbReference type="SAM" id="Phobius"/>
    </source>
</evidence>
<dbReference type="AlphaFoldDB" id="A0ABD1V2E4"/>
<dbReference type="Proteomes" id="UP001604336">
    <property type="component" value="Unassembled WGS sequence"/>
</dbReference>
<organism evidence="3 4">
    <name type="scientific">Abeliophyllum distichum</name>
    <dbReference type="NCBI Taxonomy" id="126358"/>
    <lineage>
        <taxon>Eukaryota</taxon>
        <taxon>Viridiplantae</taxon>
        <taxon>Streptophyta</taxon>
        <taxon>Embryophyta</taxon>
        <taxon>Tracheophyta</taxon>
        <taxon>Spermatophyta</taxon>
        <taxon>Magnoliopsida</taxon>
        <taxon>eudicotyledons</taxon>
        <taxon>Gunneridae</taxon>
        <taxon>Pentapetalae</taxon>
        <taxon>asterids</taxon>
        <taxon>lamiids</taxon>
        <taxon>Lamiales</taxon>
        <taxon>Oleaceae</taxon>
        <taxon>Forsythieae</taxon>
        <taxon>Abeliophyllum</taxon>
    </lineage>
</organism>
<keyword evidence="2" id="KW-0472">Membrane</keyword>
<protein>
    <submittedName>
        <fullName evidence="3">Uncharacterized protein</fullName>
    </submittedName>
</protein>
<proteinExistence type="predicted"/>
<evidence type="ECO:0000313" key="4">
    <source>
        <dbReference type="Proteomes" id="UP001604336"/>
    </source>
</evidence>
<gene>
    <name evidence="3" type="ORF">Adt_04832</name>
</gene>
<feature type="region of interest" description="Disordered" evidence="1">
    <location>
        <begin position="145"/>
        <end position="164"/>
    </location>
</feature>
<evidence type="ECO:0000256" key="1">
    <source>
        <dbReference type="SAM" id="MobiDB-lite"/>
    </source>
</evidence>